<dbReference type="Proteomes" id="UP001204953">
    <property type="component" value="Unassembled WGS sequence"/>
</dbReference>
<feature type="transmembrane region" description="Helical" evidence="3">
    <location>
        <begin position="167"/>
        <end position="189"/>
    </location>
</feature>
<comment type="caution">
    <text evidence="4">The sequence shown here is derived from an EMBL/GenBank/DDBJ whole genome shotgun (WGS) entry which is preliminary data.</text>
</comment>
<feature type="region of interest" description="Disordered" evidence="2">
    <location>
        <begin position="83"/>
        <end position="140"/>
    </location>
</feature>
<evidence type="ECO:0000256" key="1">
    <source>
        <dbReference type="SAM" id="Coils"/>
    </source>
</evidence>
<organism evidence="4 5">
    <name type="scientific">Limnofasciculus baicalensis BBK-W-15</name>
    <dbReference type="NCBI Taxonomy" id="2699891"/>
    <lineage>
        <taxon>Bacteria</taxon>
        <taxon>Bacillati</taxon>
        <taxon>Cyanobacteriota</taxon>
        <taxon>Cyanophyceae</taxon>
        <taxon>Coleofasciculales</taxon>
        <taxon>Coleofasciculaceae</taxon>
        <taxon>Limnofasciculus</taxon>
        <taxon>Limnofasciculus baicalensis</taxon>
    </lineage>
</organism>
<dbReference type="RefSeq" id="WP_254013614.1">
    <property type="nucleotide sequence ID" value="NZ_JAMZMM010000249.1"/>
</dbReference>
<feature type="coiled-coil region" evidence="1">
    <location>
        <begin position="27"/>
        <end position="75"/>
    </location>
</feature>
<protein>
    <submittedName>
        <fullName evidence="4">Uncharacterized protein</fullName>
    </submittedName>
</protein>
<evidence type="ECO:0000256" key="2">
    <source>
        <dbReference type="SAM" id="MobiDB-lite"/>
    </source>
</evidence>
<keyword evidence="3" id="KW-0472">Membrane</keyword>
<accession>A0AAE3GW47</accession>
<evidence type="ECO:0000313" key="4">
    <source>
        <dbReference type="EMBL" id="MCP2730863.1"/>
    </source>
</evidence>
<gene>
    <name evidence="4" type="ORF">NJ959_20765</name>
</gene>
<keyword evidence="1" id="KW-0175">Coiled coil</keyword>
<name>A0AAE3GW47_9CYAN</name>
<evidence type="ECO:0000256" key="3">
    <source>
        <dbReference type="SAM" id="Phobius"/>
    </source>
</evidence>
<evidence type="ECO:0000313" key="5">
    <source>
        <dbReference type="Proteomes" id="UP001204953"/>
    </source>
</evidence>
<proteinExistence type="predicted"/>
<reference evidence="4" key="1">
    <citation type="submission" date="2022-06" db="EMBL/GenBank/DDBJ databases">
        <title>New cyanobacteria of genus Symplocastrum in benthos of Lake Baikal.</title>
        <authorList>
            <person name="Sorokovikova E."/>
            <person name="Tikhonova I."/>
            <person name="Krasnopeev A."/>
            <person name="Evseev P."/>
            <person name="Gladkikh A."/>
            <person name="Belykh O."/>
        </authorList>
    </citation>
    <scope>NUCLEOTIDE SEQUENCE</scope>
    <source>
        <strain evidence="4">BBK-W-15</strain>
    </source>
</reference>
<keyword evidence="5" id="KW-1185">Reference proteome</keyword>
<dbReference type="EMBL" id="JAMZMM010000249">
    <property type="protein sequence ID" value="MCP2730863.1"/>
    <property type="molecule type" value="Genomic_DNA"/>
</dbReference>
<sequence>MQNQPAARYSSSTQSNAYCPSVPISVYRELAAELQAAQAMLDSLNSQNQQLVKQNQQLRQEVEKVLNATHNLQQVVTSFPPVGGYPQGVPPENEGSFRQPVMQSPNRKAAVSPPPPSSGNVPGIGFPPPRQKSEPASYPYGETMVIEQDDNRYRRTLSRENSSEINGWLLILAIVAIVLTAFGTGFVIVRPLLGNNR</sequence>
<keyword evidence="3" id="KW-1133">Transmembrane helix</keyword>
<keyword evidence="3" id="KW-0812">Transmembrane</keyword>
<dbReference type="AlphaFoldDB" id="A0AAE3GW47"/>